<dbReference type="OrthoDB" id="9810508at2"/>
<protein>
    <recommendedName>
        <fullName evidence="1">DUF374 domain-containing protein</fullName>
    </recommendedName>
</protein>
<comment type="caution">
    <text evidence="2">The sequence shown here is derived from an EMBL/GenBank/DDBJ whole genome shotgun (WGS) entry which is preliminary data.</text>
</comment>
<reference evidence="2 3" key="1">
    <citation type="submission" date="2017-10" db="EMBL/GenBank/DDBJ databases">
        <title>Sedimentibacterium mangrovi gen. nov., sp. nov., a novel member of family Phyllobacteriacea isolated from mangrove sediment.</title>
        <authorList>
            <person name="Liao H."/>
            <person name="Tian Y."/>
        </authorList>
    </citation>
    <scope>NUCLEOTIDE SEQUENCE [LARGE SCALE GENOMIC DNA]</scope>
    <source>
        <strain evidence="2 3">X9-2-2</strain>
    </source>
</reference>
<dbReference type="Pfam" id="PF04028">
    <property type="entry name" value="DUF374"/>
    <property type="match status" value="1"/>
</dbReference>
<organism evidence="2 3">
    <name type="scientific">Zhengella mangrovi</name>
    <dbReference type="NCBI Taxonomy" id="1982044"/>
    <lineage>
        <taxon>Bacteria</taxon>
        <taxon>Pseudomonadati</taxon>
        <taxon>Pseudomonadota</taxon>
        <taxon>Alphaproteobacteria</taxon>
        <taxon>Hyphomicrobiales</taxon>
        <taxon>Notoacmeibacteraceae</taxon>
        <taxon>Zhengella</taxon>
    </lineage>
</organism>
<dbReference type="AlphaFoldDB" id="A0A2G1QKZ4"/>
<dbReference type="Proteomes" id="UP000221168">
    <property type="component" value="Unassembled WGS sequence"/>
</dbReference>
<keyword evidence="3" id="KW-1185">Reference proteome</keyword>
<name>A0A2G1QKZ4_9HYPH</name>
<gene>
    <name evidence="2" type="ORF">CSC94_14815</name>
</gene>
<evidence type="ECO:0000259" key="1">
    <source>
        <dbReference type="Pfam" id="PF04028"/>
    </source>
</evidence>
<dbReference type="InterPro" id="IPR007172">
    <property type="entry name" value="DUF374"/>
</dbReference>
<proteinExistence type="predicted"/>
<feature type="domain" description="DUF374" evidence="1">
    <location>
        <begin position="61"/>
        <end position="132"/>
    </location>
</feature>
<evidence type="ECO:0000313" key="3">
    <source>
        <dbReference type="Proteomes" id="UP000221168"/>
    </source>
</evidence>
<sequence>MMVKHAVARLIYGWLVLVMRTNRLVEGSVDLPGLSRGERSMITTTWHGRHFMFACLNRYRVPLTIMVSRSADAEMNAMVLKLGGIETVRGSGGRAGQHRAEKGGASALIQMKRVLDADEWVGMVANVIKGPAREAGMGVITLARISGKPILPVAYQTSRRIVLEKSWDKSVINLPFGRAASLAGEPIHVAADATDEEMEAARQRLTDELNRIHDRCDALLDGRA</sequence>
<evidence type="ECO:0000313" key="2">
    <source>
        <dbReference type="EMBL" id="PHP66207.1"/>
    </source>
</evidence>
<accession>A0A2G1QKZ4</accession>
<dbReference type="EMBL" id="PDVP01000009">
    <property type="protein sequence ID" value="PHP66207.1"/>
    <property type="molecule type" value="Genomic_DNA"/>
</dbReference>
<dbReference type="CDD" id="cd07983">
    <property type="entry name" value="LPLAT_DUF374-like"/>
    <property type="match status" value="1"/>
</dbReference>